<dbReference type="RefSeq" id="WP_093272419.1">
    <property type="nucleotide sequence ID" value="NZ_FNDD01000008.1"/>
</dbReference>
<sequence>MFGSITSVFKQFLEGNDLNKSVQADPKLAIASLLYEVSRADQNVEEGEKQAQLHLLQGLLDIDAEQAKQLLKKAADKVAQSASLYDFTSQLRTLDQERRYELIEAMWRVANVDNEIDPLEDAVIRKAAELLYVDHSQFIRAKLAVMESNDTKHE</sequence>
<gene>
    <name evidence="2" type="ORF">SAMN04488136_108135</name>
</gene>
<dbReference type="EMBL" id="FNDD01000008">
    <property type="protein sequence ID" value="SDH11355.1"/>
    <property type="molecule type" value="Genomic_DNA"/>
</dbReference>
<dbReference type="Proteomes" id="UP000198854">
    <property type="component" value="Unassembled WGS sequence"/>
</dbReference>
<dbReference type="Gene3D" id="1.10.3680.10">
    <property type="entry name" value="TerB-like"/>
    <property type="match status" value="1"/>
</dbReference>
<evidence type="ECO:0000259" key="1">
    <source>
        <dbReference type="Pfam" id="PF05099"/>
    </source>
</evidence>
<dbReference type="CDD" id="cd07313">
    <property type="entry name" value="terB_like_2"/>
    <property type="match status" value="1"/>
</dbReference>
<dbReference type="OrthoDB" id="5294347at2"/>
<organism evidence="2 3">
    <name type="scientific">Vibrio xiamenensis</name>
    <dbReference type="NCBI Taxonomy" id="861298"/>
    <lineage>
        <taxon>Bacteria</taxon>
        <taxon>Pseudomonadati</taxon>
        <taxon>Pseudomonadota</taxon>
        <taxon>Gammaproteobacteria</taxon>
        <taxon>Vibrionales</taxon>
        <taxon>Vibrionaceae</taxon>
        <taxon>Vibrio</taxon>
    </lineage>
</organism>
<accession>A0A1G7ZRQ5</accession>
<dbReference type="SUPFAM" id="SSF158682">
    <property type="entry name" value="TerB-like"/>
    <property type="match status" value="1"/>
</dbReference>
<dbReference type="STRING" id="861298.SAMN04488136_108135"/>
<evidence type="ECO:0000313" key="3">
    <source>
        <dbReference type="Proteomes" id="UP000198854"/>
    </source>
</evidence>
<dbReference type="AlphaFoldDB" id="A0A1G7ZRQ5"/>
<dbReference type="InterPro" id="IPR007791">
    <property type="entry name" value="DjlA_N"/>
</dbReference>
<name>A0A1G7ZRQ5_9VIBR</name>
<dbReference type="InterPro" id="IPR029024">
    <property type="entry name" value="TerB-like"/>
</dbReference>
<keyword evidence="3" id="KW-1185">Reference proteome</keyword>
<feature type="domain" description="Co-chaperone DjlA N-terminal" evidence="1">
    <location>
        <begin position="28"/>
        <end position="142"/>
    </location>
</feature>
<dbReference type="Pfam" id="PF05099">
    <property type="entry name" value="TerB"/>
    <property type="match status" value="1"/>
</dbReference>
<reference evidence="2 3" key="1">
    <citation type="submission" date="2016-10" db="EMBL/GenBank/DDBJ databases">
        <authorList>
            <person name="de Groot N.N."/>
        </authorList>
    </citation>
    <scope>NUCLEOTIDE SEQUENCE [LARGE SCALE GENOMIC DNA]</scope>
    <source>
        <strain evidence="2 3">CGMCC 1.10228</strain>
    </source>
</reference>
<protein>
    <submittedName>
        <fullName evidence="2">Uncharacterized conserved protein, tellurite resistance protein B (TerB) family</fullName>
    </submittedName>
</protein>
<evidence type="ECO:0000313" key="2">
    <source>
        <dbReference type="EMBL" id="SDH11355.1"/>
    </source>
</evidence>
<proteinExistence type="predicted"/>